<sequence>MYAERPSQVPHTVVWTGRADTHRQEVRVLPDGCMDLILARDALYVAGPDTTAHVTTWLPCTFTGLRFGSGVGPRVIGARAHELRDQLVPLADLWSAAEVRHLLERVHDAPDPAGVLESLAADRLRQAEPADALAGYAVRLLEQGSRVDQLADAVGLSSRQLYRRSLDAFGYGPKTLARILRFHRALRLGRAGRAPAEAAALSGYADQAHLSREVRSLSGVTFGELMA</sequence>
<dbReference type="PROSITE" id="PS01124">
    <property type="entry name" value="HTH_ARAC_FAMILY_2"/>
    <property type="match status" value="1"/>
</dbReference>
<dbReference type="SMART" id="SM00342">
    <property type="entry name" value="HTH_ARAC"/>
    <property type="match status" value="1"/>
</dbReference>
<dbReference type="PANTHER" id="PTHR46796">
    <property type="entry name" value="HTH-TYPE TRANSCRIPTIONAL ACTIVATOR RHAS-RELATED"/>
    <property type="match status" value="1"/>
</dbReference>
<evidence type="ECO:0000256" key="3">
    <source>
        <dbReference type="ARBA" id="ARBA00023163"/>
    </source>
</evidence>
<keyword evidence="2" id="KW-0238">DNA-binding</keyword>
<reference evidence="5 6" key="1">
    <citation type="submission" date="2019-11" db="EMBL/GenBank/DDBJ databases">
        <authorList>
            <person name="Li X.-J."/>
            <person name="Feng X.-M."/>
        </authorList>
    </citation>
    <scope>NUCLEOTIDE SEQUENCE [LARGE SCALE GENOMIC DNA]</scope>
    <source>
        <strain evidence="5 6">XMNu-373</strain>
    </source>
</reference>
<accession>A0A7K3M9Z7</accession>
<dbReference type="Pfam" id="PF20240">
    <property type="entry name" value="DUF6597"/>
    <property type="match status" value="1"/>
</dbReference>
<organism evidence="5 6">
    <name type="scientific">Phytoactinopolyspora mesophila</name>
    <dbReference type="NCBI Taxonomy" id="2650750"/>
    <lineage>
        <taxon>Bacteria</taxon>
        <taxon>Bacillati</taxon>
        <taxon>Actinomycetota</taxon>
        <taxon>Actinomycetes</taxon>
        <taxon>Jiangellales</taxon>
        <taxon>Jiangellaceae</taxon>
        <taxon>Phytoactinopolyspora</taxon>
    </lineage>
</organism>
<dbReference type="RefSeq" id="WP_162452852.1">
    <property type="nucleotide sequence ID" value="NZ_WLZY01000010.1"/>
</dbReference>
<evidence type="ECO:0000259" key="4">
    <source>
        <dbReference type="PROSITE" id="PS01124"/>
    </source>
</evidence>
<dbReference type="Gene3D" id="1.10.10.60">
    <property type="entry name" value="Homeodomain-like"/>
    <property type="match status" value="1"/>
</dbReference>
<keyword evidence="3" id="KW-0804">Transcription</keyword>
<evidence type="ECO:0000313" key="6">
    <source>
        <dbReference type="Proteomes" id="UP000460435"/>
    </source>
</evidence>
<dbReference type="EMBL" id="WLZY01000010">
    <property type="protein sequence ID" value="NDL60145.1"/>
    <property type="molecule type" value="Genomic_DNA"/>
</dbReference>
<dbReference type="AlphaFoldDB" id="A0A7K3M9Z7"/>
<evidence type="ECO:0000256" key="2">
    <source>
        <dbReference type="ARBA" id="ARBA00023125"/>
    </source>
</evidence>
<dbReference type="InterPro" id="IPR018060">
    <property type="entry name" value="HTH_AraC"/>
</dbReference>
<dbReference type="GO" id="GO:0003700">
    <property type="term" value="F:DNA-binding transcription factor activity"/>
    <property type="evidence" value="ECO:0007669"/>
    <property type="project" value="InterPro"/>
</dbReference>
<dbReference type="InterPro" id="IPR046532">
    <property type="entry name" value="DUF6597"/>
</dbReference>
<protein>
    <submittedName>
        <fullName evidence="5">Helix-turn-helix domain-containing protein</fullName>
    </submittedName>
</protein>
<name>A0A7K3M9Z7_9ACTN</name>
<comment type="caution">
    <text evidence="5">The sequence shown here is derived from an EMBL/GenBank/DDBJ whole genome shotgun (WGS) entry which is preliminary data.</text>
</comment>
<dbReference type="GO" id="GO:0043565">
    <property type="term" value="F:sequence-specific DNA binding"/>
    <property type="evidence" value="ECO:0007669"/>
    <property type="project" value="InterPro"/>
</dbReference>
<proteinExistence type="predicted"/>
<dbReference type="Pfam" id="PF12833">
    <property type="entry name" value="HTH_18"/>
    <property type="match status" value="1"/>
</dbReference>
<feature type="domain" description="HTH araC/xylS-type" evidence="4">
    <location>
        <begin position="131"/>
        <end position="227"/>
    </location>
</feature>
<keyword evidence="6" id="KW-1185">Reference proteome</keyword>
<evidence type="ECO:0000256" key="1">
    <source>
        <dbReference type="ARBA" id="ARBA00023015"/>
    </source>
</evidence>
<dbReference type="PANTHER" id="PTHR46796:SF15">
    <property type="entry name" value="BLL1074 PROTEIN"/>
    <property type="match status" value="1"/>
</dbReference>
<evidence type="ECO:0000313" key="5">
    <source>
        <dbReference type="EMBL" id="NDL60145.1"/>
    </source>
</evidence>
<keyword evidence="1" id="KW-0805">Transcription regulation</keyword>
<dbReference type="Proteomes" id="UP000460435">
    <property type="component" value="Unassembled WGS sequence"/>
</dbReference>
<dbReference type="InterPro" id="IPR050204">
    <property type="entry name" value="AraC_XylS_family_regulators"/>
</dbReference>
<gene>
    <name evidence="5" type="ORF">F7O44_24025</name>
</gene>